<evidence type="ECO:0000313" key="2">
    <source>
        <dbReference type="Proteomes" id="UP000823775"/>
    </source>
</evidence>
<comment type="caution">
    <text evidence="1">The sequence shown here is derived from an EMBL/GenBank/DDBJ whole genome shotgun (WGS) entry which is preliminary data.</text>
</comment>
<sequence length="191" mass="21265">MSNSHHLFHFFTTTSRRRHCLEVLKDSNAVKESLDQLVEVGWAKKWSSQPYVMSNDISRELTTLGIKNAENLAIPSVRNDIDKLIICDWIGVSSAPYLIGSISLVVLGIEVLPRAGKTDLQWPARLKELDRSKPSLSKDQQQNLTRWAVLFAASLLKNNSTLHEALITAMTNKASVVECIEAIIKAADLSP</sequence>
<organism evidence="1 2">
    <name type="scientific">Datura stramonium</name>
    <name type="common">Jimsonweed</name>
    <name type="synonym">Common thornapple</name>
    <dbReference type="NCBI Taxonomy" id="4076"/>
    <lineage>
        <taxon>Eukaryota</taxon>
        <taxon>Viridiplantae</taxon>
        <taxon>Streptophyta</taxon>
        <taxon>Embryophyta</taxon>
        <taxon>Tracheophyta</taxon>
        <taxon>Spermatophyta</taxon>
        <taxon>Magnoliopsida</taxon>
        <taxon>eudicotyledons</taxon>
        <taxon>Gunneridae</taxon>
        <taxon>Pentapetalae</taxon>
        <taxon>asterids</taxon>
        <taxon>lamiids</taxon>
        <taxon>Solanales</taxon>
        <taxon>Solanaceae</taxon>
        <taxon>Solanoideae</taxon>
        <taxon>Datureae</taxon>
        <taxon>Datura</taxon>
    </lineage>
</organism>
<accession>A0ABS8V020</accession>
<proteinExistence type="predicted"/>
<dbReference type="PANTHER" id="PTHR33471:SF7">
    <property type="entry name" value="ATP-DEPENDENT ZINC METALLOPROTEASE-RELATED"/>
    <property type="match status" value="1"/>
</dbReference>
<gene>
    <name evidence="1" type="ORF">HAX54_025036</name>
</gene>
<name>A0ABS8V020_DATST</name>
<evidence type="ECO:0000313" key="1">
    <source>
        <dbReference type="EMBL" id="MCD9640024.1"/>
    </source>
</evidence>
<dbReference type="PANTHER" id="PTHR33471">
    <property type="entry name" value="ATP-DEPENDENT ZINC METALLOPROTEASE-RELATED"/>
    <property type="match status" value="1"/>
</dbReference>
<dbReference type="EMBL" id="JACEIK010003035">
    <property type="protein sequence ID" value="MCD9640024.1"/>
    <property type="molecule type" value="Genomic_DNA"/>
</dbReference>
<reference evidence="1 2" key="1">
    <citation type="journal article" date="2021" name="BMC Genomics">
        <title>Datura genome reveals duplications of psychoactive alkaloid biosynthetic genes and high mutation rate following tissue culture.</title>
        <authorList>
            <person name="Rajewski A."/>
            <person name="Carter-House D."/>
            <person name="Stajich J."/>
            <person name="Litt A."/>
        </authorList>
    </citation>
    <scope>NUCLEOTIDE SEQUENCE [LARGE SCALE GENOMIC DNA]</scope>
    <source>
        <strain evidence="1">AR-01</strain>
    </source>
</reference>
<protein>
    <submittedName>
        <fullName evidence="1">Uncharacterized protein</fullName>
    </submittedName>
</protein>
<keyword evidence="2" id="KW-1185">Reference proteome</keyword>
<dbReference type="Proteomes" id="UP000823775">
    <property type="component" value="Unassembled WGS sequence"/>
</dbReference>